<dbReference type="InterPro" id="IPR048898">
    <property type="entry name" value="OB_NMD3"/>
</dbReference>
<protein>
    <recommendedName>
        <fullName evidence="3 8">60S ribosomal export protein NMD3</fullName>
    </recommendedName>
</protein>
<evidence type="ECO:0000256" key="7">
    <source>
        <dbReference type="ARBA" id="ARBA00023242"/>
    </source>
</evidence>
<evidence type="ECO:0000256" key="8">
    <source>
        <dbReference type="RuleBase" id="RU364108"/>
    </source>
</evidence>
<evidence type="ECO:0000256" key="6">
    <source>
        <dbReference type="ARBA" id="ARBA00022927"/>
    </source>
</evidence>
<keyword evidence="4 8" id="KW-0813">Transport</keyword>
<dbReference type="AlphaFoldDB" id="A0AAN8G8P7"/>
<dbReference type="GO" id="GO:0000055">
    <property type="term" value="P:ribosomal large subunit export from nucleus"/>
    <property type="evidence" value="ECO:0007669"/>
    <property type="project" value="TreeGrafter"/>
</dbReference>
<evidence type="ECO:0000259" key="10">
    <source>
        <dbReference type="Pfam" id="PF21192"/>
    </source>
</evidence>
<dbReference type="Pfam" id="PF04981">
    <property type="entry name" value="NMD3"/>
    <property type="match status" value="1"/>
</dbReference>
<sequence>MQALSEDVLTSTSTILCCLCSAQIEPNPSNMCVACLTTQVDITEGIPKQGVLYFCRGCERYLQPPSSWITAHLESRELLSLCLKKLKGLTKVNLVDAGFIWTEPHSQRIKVKLSVQKEVVNGAILQQVFVVEFTINGQFCEDCHRVEAKDYWRALVQVRQKTDHKKTFYFLEQLILKHRAHTKTNNIKNTDGGLNFYYVNRDDARKMTDFLTSHVPSRYQMTKQLISHDIHSNKYQYKFTFSVEIIPVCKDDVVCLPKKLATSKGNINPLCICYSVSQLIHLIDPFTLQIAEISGTNYWHDQFLSLTTPKSLAEFMIMQIEIVADKDKPHVEPISKKHVLADVWVARMSDISSNDQQYYTRTHLGHLLNEGDTVLGFDFNNANINNQQFEKIRQDRVPDVIIVKKVYDRSARNKKRKWKLKRMAEGIETASEERDYTAFLEDLEEDQDYRQNVNIYVDRNKLAVDTDDTDDEGVPQISLQEMLDDLHISEDATGDEGAAMME</sequence>
<dbReference type="GO" id="GO:0043023">
    <property type="term" value="F:ribosomal large subunit binding"/>
    <property type="evidence" value="ECO:0007669"/>
    <property type="project" value="InterPro"/>
</dbReference>
<dbReference type="GO" id="GO:0015031">
    <property type="term" value="P:protein transport"/>
    <property type="evidence" value="ECO:0007669"/>
    <property type="project" value="UniProtKB-KW"/>
</dbReference>
<proteinExistence type="inferred from homology"/>
<comment type="subcellular location">
    <subcellularLocation>
        <location evidence="8">Cytoplasm</location>
    </subcellularLocation>
    <subcellularLocation>
        <location evidence="8">Nucleus</location>
    </subcellularLocation>
</comment>
<dbReference type="Pfam" id="PF21193">
    <property type="entry name" value="NMD_SH3"/>
    <property type="match status" value="1"/>
</dbReference>
<dbReference type="PANTHER" id="PTHR12746">
    <property type="entry name" value="NONSENSE-MEDIATED MRNA DECAY PROTEIN 3"/>
    <property type="match status" value="1"/>
</dbReference>
<evidence type="ECO:0000259" key="9">
    <source>
        <dbReference type="Pfam" id="PF04981"/>
    </source>
</evidence>
<evidence type="ECO:0000256" key="5">
    <source>
        <dbReference type="ARBA" id="ARBA00022490"/>
    </source>
</evidence>
<evidence type="ECO:0000259" key="11">
    <source>
        <dbReference type="Pfam" id="PF21193"/>
    </source>
</evidence>
<reference evidence="12 13" key="1">
    <citation type="submission" date="2024-01" db="EMBL/GenBank/DDBJ databases">
        <title>The genome of the rayed Mediterranean limpet Patella caerulea (Linnaeus, 1758).</title>
        <authorList>
            <person name="Anh-Thu Weber A."/>
            <person name="Halstead-Nussloch G."/>
        </authorList>
    </citation>
    <scope>NUCLEOTIDE SEQUENCE [LARGE SCALE GENOMIC DNA]</scope>
    <source>
        <strain evidence="12">AATW-2023a</strain>
        <tissue evidence="12">Whole specimen</tissue>
    </source>
</reference>
<dbReference type="GO" id="GO:0005634">
    <property type="term" value="C:nucleus"/>
    <property type="evidence" value="ECO:0007669"/>
    <property type="project" value="UniProtKB-SubCell"/>
</dbReference>
<dbReference type="Proteomes" id="UP001347796">
    <property type="component" value="Unassembled WGS sequence"/>
</dbReference>
<keyword evidence="7 8" id="KW-0539">Nucleus</keyword>
<evidence type="ECO:0000256" key="3">
    <source>
        <dbReference type="ARBA" id="ARBA00017035"/>
    </source>
</evidence>
<keyword evidence="5 8" id="KW-0963">Cytoplasm</keyword>
<organism evidence="12 13">
    <name type="scientific">Patella caerulea</name>
    <name type="common">Rayed Mediterranean limpet</name>
    <dbReference type="NCBI Taxonomy" id="87958"/>
    <lineage>
        <taxon>Eukaryota</taxon>
        <taxon>Metazoa</taxon>
        <taxon>Spiralia</taxon>
        <taxon>Lophotrochozoa</taxon>
        <taxon>Mollusca</taxon>
        <taxon>Gastropoda</taxon>
        <taxon>Patellogastropoda</taxon>
        <taxon>Patelloidea</taxon>
        <taxon>Patellidae</taxon>
        <taxon>Patella</taxon>
    </lineage>
</organism>
<keyword evidence="6 8" id="KW-0653">Protein transport</keyword>
<dbReference type="InterPro" id="IPR048899">
    <property type="entry name" value="NMD_SH3"/>
</dbReference>
<name>A0AAN8G8P7_PATCE</name>
<feature type="domain" description="60S ribosomal export protein NMD3 OB-fold" evidence="10">
    <location>
        <begin position="312"/>
        <end position="405"/>
    </location>
</feature>
<comment type="similarity">
    <text evidence="2 8">Belongs to the NMD3 family.</text>
</comment>
<evidence type="ECO:0000313" key="12">
    <source>
        <dbReference type="EMBL" id="KAK6167890.1"/>
    </source>
</evidence>
<dbReference type="InterPro" id="IPR007064">
    <property type="entry name" value="Nmd3_N"/>
</dbReference>
<dbReference type="InterPro" id="IPR039768">
    <property type="entry name" value="Nmd3"/>
</dbReference>
<comment type="caution">
    <text evidence="12">The sequence shown here is derived from an EMBL/GenBank/DDBJ whole genome shotgun (WGS) entry which is preliminary data.</text>
</comment>
<evidence type="ECO:0000313" key="13">
    <source>
        <dbReference type="Proteomes" id="UP001347796"/>
    </source>
</evidence>
<dbReference type="PANTHER" id="PTHR12746:SF2">
    <property type="entry name" value="60S RIBOSOMAL EXPORT PROTEIN NMD3"/>
    <property type="match status" value="1"/>
</dbReference>
<evidence type="ECO:0000256" key="4">
    <source>
        <dbReference type="ARBA" id="ARBA00022448"/>
    </source>
</evidence>
<dbReference type="EMBL" id="JAZGQO010000018">
    <property type="protein sequence ID" value="KAK6167890.1"/>
    <property type="molecule type" value="Genomic_DNA"/>
</dbReference>
<comment type="function">
    <text evidence="1 8">Acts as an adapter for the XPO1/CRM1-mediated export of the 60S ribosomal subunit.</text>
</comment>
<keyword evidence="13" id="KW-1185">Reference proteome</keyword>
<dbReference type="GO" id="GO:0005737">
    <property type="term" value="C:cytoplasm"/>
    <property type="evidence" value="ECO:0007669"/>
    <property type="project" value="UniProtKB-SubCell"/>
</dbReference>
<feature type="domain" description="Nmd3 N-terminal" evidence="9">
    <location>
        <begin position="17"/>
        <end position="245"/>
    </location>
</feature>
<evidence type="ECO:0000256" key="2">
    <source>
        <dbReference type="ARBA" id="ARBA00009794"/>
    </source>
</evidence>
<accession>A0AAN8G8P7</accession>
<feature type="domain" description="60S ribosomal export protein NMD3 SH3" evidence="11">
    <location>
        <begin position="248"/>
        <end position="294"/>
    </location>
</feature>
<evidence type="ECO:0000256" key="1">
    <source>
        <dbReference type="ARBA" id="ARBA00002269"/>
    </source>
</evidence>
<dbReference type="Pfam" id="PF21192">
    <property type="entry name" value="OB_NMD3"/>
    <property type="match status" value="1"/>
</dbReference>
<gene>
    <name evidence="12" type="ORF">SNE40_021819</name>
</gene>